<protein>
    <submittedName>
        <fullName evidence="2">Uncharacterized protein</fullName>
    </submittedName>
</protein>
<organism evidence="2 3">
    <name type="scientific">Lactobacillus phage PLE2</name>
    <dbReference type="NCBI Taxonomy" id="1815511"/>
    <lineage>
        <taxon>Viruses</taxon>
        <taxon>Duplodnaviria</taxon>
        <taxon>Heunggongvirae</taxon>
        <taxon>Uroviricota</taxon>
        <taxon>Caudoviricetes</taxon>
        <taxon>Pleeduovirus</taxon>
        <taxon>Pleeduovirus PLE2</taxon>
    </lineage>
</organism>
<evidence type="ECO:0000313" key="2">
    <source>
        <dbReference type="EMBL" id="ANJ65492.1"/>
    </source>
</evidence>
<keyword evidence="1" id="KW-0472">Membrane</keyword>
<dbReference type="GeneID" id="29064187"/>
<sequence>MAAIIETLVTPTVPFWRYLILIAIGVIIGHCLAGKGNWKTWIS</sequence>
<dbReference type="Proteomes" id="UP000207642">
    <property type="component" value="Segment"/>
</dbReference>
<feature type="transmembrane region" description="Helical" evidence="1">
    <location>
        <begin position="15"/>
        <end position="33"/>
    </location>
</feature>
<dbReference type="KEGG" id="vg:29064187"/>
<accession>A0A1B0Y4S6</accession>
<dbReference type="EMBL" id="KU848187">
    <property type="protein sequence ID" value="ANJ65492.1"/>
    <property type="molecule type" value="Genomic_DNA"/>
</dbReference>
<keyword evidence="1" id="KW-1133">Transmembrane helix</keyword>
<dbReference type="RefSeq" id="YP_009282374.1">
    <property type="nucleotide sequence ID" value="NC_031036.1"/>
</dbReference>
<proteinExistence type="predicted"/>
<evidence type="ECO:0000256" key="1">
    <source>
        <dbReference type="SAM" id="Phobius"/>
    </source>
</evidence>
<gene>
    <name evidence="2" type="ORF">PLE2_33</name>
</gene>
<keyword evidence="3" id="KW-1185">Reference proteome</keyword>
<keyword evidence="1" id="KW-0812">Transmembrane</keyword>
<name>A0A1B0Y4S6_9CAUD</name>
<evidence type="ECO:0000313" key="3">
    <source>
        <dbReference type="Proteomes" id="UP000207642"/>
    </source>
</evidence>
<reference evidence="2 3" key="1">
    <citation type="submission" date="2016-02" db="EMBL/GenBank/DDBJ databases">
        <authorList>
            <person name="Wen L."/>
            <person name="He K."/>
            <person name="Yang H."/>
        </authorList>
    </citation>
    <scope>NUCLEOTIDE SEQUENCE [LARGE SCALE GENOMIC DNA]</scope>
</reference>